<dbReference type="AlphaFoldDB" id="A0A3B1C0S7"/>
<protein>
    <recommendedName>
        <fullName evidence="2">YaiO family outer membrane beta-barrel protein</fullName>
    </recommendedName>
</protein>
<dbReference type="EMBL" id="UOGD01000077">
    <property type="protein sequence ID" value="VAX17368.1"/>
    <property type="molecule type" value="Genomic_DNA"/>
</dbReference>
<sequence length="281" mass="32537">MNIRIFKIEKILLLLIISVTVISAQTPKTSFTASAYYTMGNYSNNNSSESFSFYGIVNIRNLDKIVVGYDNLTIDIPDSNWIYEQNFFVINGMKNLYPFYLKFDYAYAGGRYVEKYRGKYYYGSITDATHIIHASLLYNWNLFFAGIGGTYTKGTGYYDLNTTYIEGKFVWHPSNYFNLSLMPAYVTTDDDRSGYSLGAEIFYSPVPFVNFTLRGFVGDRVVYYNSDYQTIYNQLETQRNAFGIIIRLLADKPFNIIGAYQSRDFTFYTIEYFTAGISYKF</sequence>
<name>A0A3B1C0S7_9ZZZZ</name>
<gene>
    <name evidence="1" type="ORF">MNBD_IGNAVI01-1651</name>
</gene>
<evidence type="ECO:0008006" key="2">
    <source>
        <dbReference type="Google" id="ProtNLM"/>
    </source>
</evidence>
<accession>A0A3B1C0S7</accession>
<proteinExistence type="predicted"/>
<reference evidence="1" key="1">
    <citation type="submission" date="2018-06" db="EMBL/GenBank/DDBJ databases">
        <authorList>
            <person name="Zhirakovskaya E."/>
        </authorList>
    </citation>
    <scope>NUCLEOTIDE SEQUENCE</scope>
</reference>
<evidence type="ECO:0000313" key="1">
    <source>
        <dbReference type="EMBL" id="VAX17368.1"/>
    </source>
</evidence>
<organism evidence="1">
    <name type="scientific">hydrothermal vent metagenome</name>
    <dbReference type="NCBI Taxonomy" id="652676"/>
    <lineage>
        <taxon>unclassified sequences</taxon>
        <taxon>metagenomes</taxon>
        <taxon>ecological metagenomes</taxon>
    </lineage>
</organism>